<evidence type="ECO:0000313" key="1">
    <source>
        <dbReference type="EMBL" id="RGW77324.1"/>
    </source>
</evidence>
<protein>
    <submittedName>
        <fullName evidence="1">Uncharacterized protein</fullName>
    </submittedName>
</protein>
<name>A0AA92UA15_9BACT</name>
<dbReference type="AlphaFoldDB" id="A0AA92UA15"/>
<dbReference type="EMBL" id="QSAV01000037">
    <property type="protein sequence ID" value="RGW77324.1"/>
    <property type="molecule type" value="Genomic_DNA"/>
</dbReference>
<evidence type="ECO:0000313" key="2">
    <source>
        <dbReference type="Proteomes" id="UP000285776"/>
    </source>
</evidence>
<dbReference type="Proteomes" id="UP000285776">
    <property type="component" value="Unassembled WGS sequence"/>
</dbReference>
<accession>A0AA92UA15</accession>
<sequence length="143" mass="17018">MYIMARGNSYDKSYSDKYLKEKKIKRVGPLLEQMLFDDICSLKTLELEFDISNPTVKNLRSMKSSVSHNTLNKFCYIIGHYLHQENEAVENYQKHVTERELWLNKLFDMKEKYHKIYGESANDVEDLIKKKIDLRKFVTQGIK</sequence>
<reference evidence="1 2" key="1">
    <citation type="submission" date="2018-08" db="EMBL/GenBank/DDBJ databases">
        <title>A genome reference for cultivated species of the human gut microbiota.</title>
        <authorList>
            <person name="Zou Y."/>
            <person name="Xue W."/>
            <person name="Luo G."/>
        </authorList>
    </citation>
    <scope>NUCLEOTIDE SEQUENCE [LARGE SCALE GENOMIC DNA]</scope>
    <source>
        <strain evidence="1 2">AF10-17</strain>
    </source>
</reference>
<organism evidence="1 2">
    <name type="scientific">Segatella copri</name>
    <dbReference type="NCBI Taxonomy" id="165179"/>
    <lineage>
        <taxon>Bacteria</taxon>
        <taxon>Pseudomonadati</taxon>
        <taxon>Bacteroidota</taxon>
        <taxon>Bacteroidia</taxon>
        <taxon>Bacteroidales</taxon>
        <taxon>Prevotellaceae</taxon>
        <taxon>Segatella</taxon>
    </lineage>
</organism>
<proteinExistence type="predicted"/>
<gene>
    <name evidence="1" type="ORF">DWV53_11090</name>
</gene>
<comment type="caution">
    <text evidence="1">The sequence shown here is derived from an EMBL/GenBank/DDBJ whole genome shotgun (WGS) entry which is preliminary data.</text>
</comment>